<organism evidence="2 3">
    <name type="scientific">Vibrio navarrensis</name>
    <dbReference type="NCBI Taxonomy" id="29495"/>
    <lineage>
        <taxon>Bacteria</taxon>
        <taxon>Pseudomonadati</taxon>
        <taxon>Pseudomonadota</taxon>
        <taxon>Gammaproteobacteria</taxon>
        <taxon>Vibrionales</taxon>
        <taxon>Vibrionaceae</taxon>
        <taxon>Vibrio</taxon>
    </lineage>
</organism>
<dbReference type="STRING" id="29495.EA26_00175"/>
<dbReference type="Pfam" id="PF10694">
    <property type="entry name" value="DUF2500"/>
    <property type="match status" value="1"/>
</dbReference>
<evidence type="ECO:0000313" key="2">
    <source>
        <dbReference type="EMBL" id="KGK09825.1"/>
    </source>
</evidence>
<feature type="transmembrane region" description="Helical" evidence="1">
    <location>
        <begin position="6"/>
        <end position="24"/>
    </location>
</feature>
<dbReference type="InterPro" id="IPR019635">
    <property type="entry name" value="DUF2500"/>
</dbReference>
<dbReference type="AlphaFoldDB" id="A0A099LNW8"/>
<keyword evidence="3" id="KW-1185">Reference proteome</keyword>
<name>A0A099LNW8_9VIBR</name>
<reference evidence="2 3" key="1">
    <citation type="submission" date="2014-04" db="EMBL/GenBank/DDBJ databases">
        <title>Genome sequencing of Vibrio navarrensis strains.</title>
        <authorList>
            <person name="Gladney L.M."/>
            <person name="Katz L.S."/>
            <person name="Marino-Ramirez L."/>
            <person name="Jordan I.K."/>
        </authorList>
    </citation>
    <scope>NUCLEOTIDE SEQUENCE [LARGE SCALE GENOMIC DNA]</scope>
    <source>
        <strain evidence="2 3">ATCC 51183</strain>
    </source>
</reference>
<dbReference type="eggNOG" id="ENOG502ZR0Z">
    <property type="taxonomic scope" value="Bacteria"/>
</dbReference>
<evidence type="ECO:0000256" key="1">
    <source>
        <dbReference type="SAM" id="Phobius"/>
    </source>
</evidence>
<dbReference type="Proteomes" id="UP000029994">
    <property type="component" value="Unassembled WGS sequence"/>
</dbReference>
<protein>
    <submittedName>
        <fullName evidence="2">RNA polymerase subunit sigma</fullName>
    </submittedName>
</protein>
<dbReference type="EMBL" id="JMCG01000001">
    <property type="protein sequence ID" value="KGK09825.1"/>
    <property type="molecule type" value="Genomic_DNA"/>
</dbReference>
<sequence length="112" mass="12890">MPVSLFLALIALIALGAWLFIHFFHKHIQGRDAPEQNVQVIVLDKQVIPITDAKPGEEDQEYWIYVQRGAFGPKREFQVGIHYYHALNPGDKGTLTYQGDKFLHFALQRDKN</sequence>
<dbReference type="GeneID" id="43681642"/>
<evidence type="ECO:0000313" key="3">
    <source>
        <dbReference type="Proteomes" id="UP000029994"/>
    </source>
</evidence>
<dbReference type="Gene3D" id="2.40.50.660">
    <property type="match status" value="1"/>
</dbReference>
<keyword evidence="1" id="KW-1133">Transmembrane helix</keyword>
<proteinExistence type="predicted"/>
<dbReference type="RefSeq" id="WP_039422125.1">
    <property type="nucleotide sequence ID" value="NZ_CP061845.1"/>
</dbReference>
<gene>
    <name evidence="2" type="ORF">EA26_00175</name>
</gene>
<accession>A0A099LNW8</accession>
<keyword evidence="1" id="KW-0812">Transmembrane</keyword>
<keyword evidence="1" id="KW-0472">Membrane</keyword>
<comment type="caution">
    <text evidence="2">The sequence shown here is derived from an EMBL/GenBank/DDBJ whole genome shotgun (WGS) entry which is preliminary data.</text>
</comment>